<reference evidence="2 3" key="1">
    <citation type="submission" date="2024-04" db="EMBL/GenBank/DDBJ databases">
        <authorList>
            <consortium name="Genoscope - CEA"/>
            <person name="William W."/>
        </authorList>
    </citation>
    <scope>NUCLEOTIDE SEQUENCE [LARGE SCALE GENOMIC DNA]</scope>
</reference>
<keyword evidence="1" id="KW-0732">Signal</keyword>
<evidence type="ECO:0000256" key="1">
    <source>
        <dbReference type="SAM" id="SignalP"/>
    </source>
</evidence>
<dbReference type="AlphaFoldDB" id="A0AAV2HJT8"/>
<dbReference type="InterPro" id="IPR011735">
    <property type="entry name" value="WlaTC/HtrL_glycosyltransf"/>
</dbReference>
<organism evidence="2 3">
    <name type="scientific">Lymnaea stagnalis</name>
    <name type="common">Great pond snail</name>
    <name type="synonym">Helix stagnalis</name>
    <dbReference type="NCBI Taxonomy" id="6523"/>
    <lineage>
        <taxon>Eukaryota</taxon>
        <taxon>Metazoa</taxon>
        <taxon>Spiralia</taxon>
        <taxon>Lophotrochozoa</taxon>
        <taxon>Mollusca</taxon>
        <taxon>Gastropoda</taxon>
        <taxon>Heterobranchia</taxon>
        <taxon>Euthyneura</taxon>
        <taxon>Panpulmonata</taxon>
        <taxon>Hygrophila</taxon>
        <taxon>Lymnaeoidea</taxon>
        <taxon>Lymnaeidae</taxon>
        <taxon>Lymnaea</taxon>
    </lineage>
</organism>
<feature type="signal peptide" evidence="1">
    <location>
        <begin position="1"/>
        <end position="31"/>
    </location>
</feature>
<keyword evidence="3" id="KW-1185">Reference proteome</keyword>
<dbReference type="Proteomes" id="UP001497497">
    <property type="component" value="Unassembled WGS sequence"/>
</dbReference>
<evidence type="ECO:0000313" key="2">
    <source>
        <dbReference type="EMBL" id="CAL1534258.1"/>
    </source>
</evidence>
<dbReference type="EMBL" id="CAXITT010000166">
    <property type="protein sequence ID" value="CAL1534258.1"/>
    <property type="molecule type" value="Genomic_DNA"/>
</dbReference>
<dbReference type="Pfam" id="PF09612">
    <property type="entry name" value="HtrL_YibB"/>
    <property type="match status" value="1"/>
</dbReference>
<evidence type="ECO:0000313" key="3">
    <source>
        <dbReference type="Proteomes" id="UP001497497"/>
    </source>
</evidence>
<comment type="caution">
    <text evidence="2">The sequence shown here is derived from an EMBL/GenBank/DDBJ whole genome shotgun (WGS) entry which is preliminary data.</text>
</comment>
<gene>
    <name evidence="2" type="ORF">GSLYS_00008218001</name>
</gene>
<name>A0AAV2HJT8_LYMST</name>
<accession>A0AAV2HJT8</accession>
<feature type="chain" id="PRO_5043796993" evidence="1">
    <location>
        <begin position="32"/>
        <end position="354"/>
    </location>
</feature>
<protein>
    <submittedName>
        <fullName evidence="2">Uncharacterized protein</fullName>
    </submittedName>
</protein>
<proteinExistence type="predicted"/>
<sequence>MTRRARWKVFYACLLSVTVALFLFITNHVGGDCSNKCGSLPYRIAAGDDIIQGHGRNITVVTLYFNIGNFRKGNGDVRGTHDKYKNWMKSWASLTNDVIGFFDDDEILEYFRSIRSSQPADRSLLIKLNRTDLDSFKYLRNVRDIYSSPVYPRHSPNTVSADYSCTMDAKYDVIQIALDLGLVRTKYIAWLDIGYFRDMVDRPPQDRRFRLEVPEDFNASRVAFSEVTPRSDLVNATPWHYIKFNHVWVAGGLFLGTAKVIEKFLKSYKSTRRALLARGLSSTDQQVIGAMYSPEFLPHQQVDIMAYTCRTGQYGLYGSQRKYFCLGYTCVRANVDRQVADALYEKLRYITRFI</sequence>